<evidence type="ECO:0000313" key="3">
    <source>
        <dbReference type="Proteomes" id="UP000028525"/>
    </source>
</evidence>
<keyword evidence="3" id="KW-1185">Reference proteome</keyword>
<dbReference type="InterPro" id="IPR036527">
    <property type="entry name" value="SCP2_sterol-bd_dom_sf"/>
</dbReference>
<dbReference type="STRING" id="29354.IO98_17580"/>
<dbReference type="PANTHER" id="PTHR37817">
    <property type="entry name" value="N-ACETYLTRANSFERASE EIS"/>
    <property type="match status" value="1"/>
</dbReference>
<dbReference type="OrthoDB" id="2063981at2"/>
<sequence>MIRYLKQEEKGESRALWETVFSEDSQSFLDYYYSDRVRKNKILTAWNEDRVVAMLHRNPYEVVVKDRLWKIDYIAGVATDPGSRHQGYMRRLLSRCFSDMYMERMGFCFLVPADPAIYFPFDFTYICDLPEVALSEKGRLHLSRRALVERSDECREAARFVGRQLEKKYEVYALRDEEYYLNLSREVRSDRGDLILLFTRDERERLVGVWAYYGETAENQRELICLPDFIQKTGPLKPAVMGRIIHLEQFVSVIRLKEDCPISEMELFIEVKDEFIRQNDGVFRWRLGPEGSSIIPIKDASGIKPHLSMGISEMTSWLFGYRMPTVPEDRRSLVERIRPLKGVFFDEIT</sequence>
<dbReference type="Pfam" id="PF13527">
    <property type="entry name" value="Acetyltransf_9"/>
    <property type="match status" value="1"/>
</dbReference>
<dbReference type="GO" id="GO:0034069">
    <property type="term" value="F:aminoglycoside N-acetyltransferase activity"/>
    <property type="evidence" value="ECO:0007669"/>
    <property type="project" value="TreeGrafter"/>
</dbReference>
<accession>A0A084JJ30</accession>
<dbReference type="Pfam" id="PF13530">
    <property type="entry name" value="SCP2_2"/>
    <property type="match status" value="1"/>
</dbReference>
<evidence type="ECO:0000259" key="1">
    <source>
        <dbReference type="PROSITE" id="PS51186"/>
    </source>
</evidence>
<dbReference type="GO" id="GO:0030649">
    <property type="term" value="P:aminoglycoside antibiotic catabolic process"/>
    <property type="evidence" value="ECO:0007669"/>
    <property type="project" value="TreeGrafter"/>
</dbReference>
<dbReference type="PANTHER" id="PTHR37817:SF1">
    <property type="entry name" value="N-ACETYLTRANSFERASE EIS"/>
    <property type="match status" value="1"/>
</dbReference>
<protein>
    <submittedName>
        <fullName evidence="2">GCN5 family acetyltransferase</fullName>
    </submittedName>
</protein>
<dbReference type="PROSITE" id="PS51186">
    <property type="entry name" value="GNAT"/>
    <property type="match status" value="1"/>
</dbReference>
<dbReference type="InterPro" id="IPR025559">
    <property type="entry name" value="Eis_dom"/>
</dbReference>
<gene>
    <name evidence="2" type="ORF">IO98_17580</name>
</gene>
<dbReference type="AlphaFoldDB" id="A0A084JJ30"/>
<comment type="caution">
    <text evidence="2">The sequence shown here is derived from an EMBL/GenBank/DDBJ whole genome shotgun (WGS) entry which is preliminary data.</text>
</comment>
<dbReference type="InterPro" id="IPR051554">
    <property type="entry name" value="Acetyltransferase_Eis"/>
</dbReference>
<dbReference type="SUPFAM" id="SSF55718">
    <property type="entry name" value="SCP-like"/>
    <property type="match status" value="1"/>
</dbReference>
<dbReference type="Gene3D" id="3.30.1050.10">
    <property type="entry name" value="SCP2 sterol-binding domain"/>
    <property type="match status" value="1"/>
</dbReference>
<proteinExistence type="predicted"/>
<dbReference type="EMBL" id="JPME01000022">
    <property type="protein sequence ID" value="KEZ88964.1"/>
    <property type="molecule type" value="Genomic_DNA"/>
</dbReference>
<dbReference type="SUPFAM" id="SSF55729">
    <property type="entry name" value="Acyl-CoA N-acyltransferases (Nat)"/>
    <property type="match status" value="1"/>
</dbReference>
<dbReference type="Gene3D" id="3.40.630.30">
    <property type="match status" value="1"/>
</dbReference>
<dbReference type="InterPro" id="IPR000182">
    <property type="entry name" value="GNAT_dom"/>
</dbReference>
<dbReference type="RefSeq" id="WP_038283301.1">
    <property type="nucleotide sequence ID" value="NZ_JPME01000022.1"/>
</dbReference>
<feature type="domain" description="N-acetyltransferase" evidence="1">
    <location>
        <begin position="1"/>
        <end position="186"/>
    </location>
</feature>
<dbReference type="InterPro" id="IPR016181">
    <property type="entry name" value="Acyl_CoA_acyltransferase"/>
</dbReference>
<dbReference type="Proteomes" id="UP000028525">
    <property type="component" value="Unassembled WGS sequence"/>
</dbReference>
<name>A0A084JJ30_9FIRM</name>
<organism evidence="2 3">
    <name type="scientific">Lacrimispora celerecrescens</name>
    <dbReference type="NCBI Taxonomy" id="29354"/>
    <lineage>
        <taxon>Bacteria</taxon>
        <taxon>Bacillati</taxon>
        <taxon>Bacillota</taxon>
        <taxon>Clostridia</taxon>
        <taxon>Lachnospirales</taxon>
        <taxon>Lachnospiraceae</taxon>
        <taxon>Lacrimispora</taxon>
    </lineage>
</organism>
<reference evidence="2 3" key="1">
    <citation type="submission" date="2014-07" db="EMBL/GenBank/DDBJ databases">
        <title>Draft genome of Clostridium celerecrescens 152B isolated from sediments associated with methane hydrate from Krishna Godavari basin.</title>
        <authorList>
            <person name="Honkalas V.S."/>
            <person name="Dabir A.P."/>
            <person name="Arora P."/>
            <person name="Dhakephalkar P.K."/>
        </authorList>
    </citation>
    <scope>NUCLEOTIDE SEQUENCE [LARGE SCALE GENOMIC DNA]</scope>
    <source>
        <strain evidence="2 3">152B</strain>
    </source>
</reference>
<keyword evidence="2" id="KW-0808">Transferase</keyword>
<evidence type="ECO:0000313" key="2">
    <source>
        <dbReference type="EMBL" id="KEZ88964.1"/>
    </source>
</evidence>
<dbReference type="CDD" id="cd04301">
    <property type="entry name" value="NAT_SF"/>
    <property type="match status" value="1"/>
</dbReference>